<proteinExistence type="predicted"/>
<dbReference type="Proteomes" id="UP001642483">
    <property type="component" value="Unassembled WGS sequence"/>
</dbReference>
<keyword evidence="2" id="KW-0175">Coiled coil</keyword>
<sequence>MNKFFRLLNNMDRSSRYASRKNRFDDFSYSTNRSPGNDMQSYSKDRRISVLRDDTSRTLQTDEYRNKPPTPIQANYDDDDDGTIYFSDCVLLPPNLDDKAMVPKTPKPKGCKTIYIGGIPDVLCRIPRRLENIFNEVFTANGGEIETVRLHGRSFCHIRFMEEVSIEKAMTVCGYYMVVQQGYEPSIKFRVTIDYSVSKADADDYEKKNLISKTLNVELKDLPNIPIFTSSSSDILMADLKKTEKLHNSIIVLRYWMEKYLDRHTAVRFFNLLQVSSNQIRQFQKEKQQMEVDCKTLVDGHCAKVEKMNKDFNHLMQVYEQAHKQKNWDLFTKPQRKSIDGWLSSVMDAVKANKREITYFQKDWKSKDKIEEADSSKDKASSAQITALQQNVAYMQQQIWEMARQLQTKEEELKSKQTEIEKLTSKVEELEDLPPKKKVKQENNIETQVNPASAKVICALAMLLQVYPNGATLECIESYLEECNINISVEDMEATLFQLGDLFQKQITISSGKTIARWKYIMSKDR</sequence>
<evidence type="ECO:0000313" key="5">
    <source>
        <dbReference type="Proteomes" id="UP001642483"/>
    </source>
</evidence>
<evidence type="ECO:0000259" key="3">
    <source>
        <dbReference type="PROSITE" id="PS50102"/>
    </source>
</evidence>
<evidence type="ECO:0000313" key="4">
    <source>
        <dbReference type="EMBL" id="CAK8690568.1"/>
    </source>
</evidence>
<protein>
    <recommendedName>
        <fullName evidence="3">RRM domain-containing protein</fullName>
    </recommendedName>
</protein>
<organism evidence="4 5">
    <name type="scientific">Clavelina lepadiformis</name>
    <name type="common">Light-bulb sea squirt</name>
    <name type="synonym">Ascidia lepadiformis</name>
    <dbReference type="NCBI Taxonomy" id="159417"/>
    <lineage>
        <taxon>Eukaryota</taxon>
        <taxon>Metazoa</taxon>
        <taxon>Chordata</taxon>
        <taxon>Tunicata</taxon>
        <taxon>Ascidiacea</taxon>
        <taxon>Aplousobranchia</taxon>
        <taxon>Clavelinidae</taxon>
        <taxon>Clavelina</taxon>
    </lineage>
</organism>
<dbReference type="InterPro" id="IPR038876">
    <property type="entry name" value="ENOX"/>
</dbReference>
<name>A0ABP0GGL4_CLALP</name>
<feature type="domain" description="RRM" evidence="3">
    <location>
        <begin position="112"/>
        <end position="198"/>
    </location>
</feature>
<comment type="caution">
    <text evidence="4">The sequence shown here is derived from an EMBL/GenBank/DDBJ whole genome shotgun (WGS) entry which is preliminary data.</text>
</comment>
<dbReference type="PROSITE" id="PS50102">
    <property type="entry name" value="RRM"/>
    <property type="match status" value="1"/>
</dbReference>
<dbReference type="EMBL" id="CAWYQH010000119">
    <property type="protein sequence ID" value="CAK8690568.1"/>
    <property type="molecule type" value="Genomic_DNA"/>
</dbReference>
<dbReference type="PANTHER" id="PTHR16001:SF4">
    <property type="entry name" value="ECTO-NOX DISULFIDE-THIOL EXCHANGER 1-LIKE PROTEIN"/>
    <property type="match status" value="1"/>
</dbReference>
<gene>
    <name evidence="4" type="ORF">CVLEPA_LOCUS23170</name>
</gene>
<keyword evidence="1" id="KW-0694">RNA-binding</keyword>
<keyword evidence="5" id="KW-1185">Reference proteome</keyword>
<dbReference type="PANTHER" id="PTHR16001">
    <property type="entry name" value="ECTO-NOX DISULFIDE-THIOL EXCHANGER"/>
    <property type="match status" value="1"/>
</dbReference>
<dbReference type="InterPro" id="IPR000504">
    <property type="entry name" value="RRM_dom"/>
</dbReference>
<evidence type="ECO:0000256" key="1">
    <source>
        <dbReference type="PROSITE-ProRule" id="PRU00176"/>
    </source>
</evidence>
<reference evidence="4 5" key="1">
    <citation type="submission" date="2024-02" db="EMBL/GenBank/DDBJ databases">
        <authorList>
            <person name="Daric V."/>
            <person name="Darras S."/>
        </authorList>
    </citation>
    <scope>NUCLEOTIDE SEQUENCE [LARGE SCALE GENOMIC DNA]</scope>
</reference>
<feature type="coiled-coil region" evidence="2">
    <location>
        <begin position="399"/>
        <end position="433"/>
    </location>
</feature>
<accession>A0ABP0GGL4</accession>
<evidence type="ECO:0000256" key="2">
    <source>
        <dbReference type="SAM" id="Coils"/>
    </source>
</evidence>